<evidence type="ECO:0000256" key="1">
    <source>
        <dbReference type="ARBA" id="ARBA00022450"/>
    </source>
</evidence>
<dbReference type="GO" id="GO:0009245">
    <property type="term" value="P:lipid A biosynthetic process"/>
    <property type="evidence" value="ECO:0007669"/>
    <property type="project" value="TreeGrafter"/>
</dbReference>
<organism evidence="11 12">
    <name type="scientific">Aliterella atlantica CENA595</name>
    <dbReference type="NCBI Taxonomy" id="1618023"/>
    <lineage>
        <taxon>Bacteria</taxon>
        <taxon>Bacillati</taxon>
        <taxon>Cyanobacteriota</taxon>
        <taxon>Cyanophyceae</taxon>
        <taxon>Chroococcidiopsidales</taxon>
        <taxon>Aliterellaceae</taxon>
        <taxon>Aliterella</taxon>
    </lineage>
</organism>
<evidence type="ECO:0000256" key="6">
    <source>
        <dbReference type="ARBA" id="ARBA00023160"/>
    </source>
</evidence>
<proteinExistence type="inferred from homology"/>
<dbReference type="GO" id="GO:0005829">
    <property type="term" value="C:cytosol"/>
    <property type="evidence" value="ECO:0007669"/>
    <property type="project" value="TreeGrafter"/>
</dbReference>
<protein>
    <recommendedName>
        <fullName evidence="7 8">Acyl carrier protein</fullName>
        <shortName evidence="7">ACP</shortName>
    </recommendedName>
</protein>
<dbReference type="AlphaFoldDB" id="A0A0D8ZV78"/>
<dbReference type="PATRIC" id="fig|1618023.3.peg.3152"/>
<keyword evidence="3 7" id="KW-0597">Phosphoprotein</keyword>
<evidence type="ECO:0000256" key="5">
    <source>
        <dbReference type="ARBA" id="ARBA00023098"/>
    </source>
</evidence>
<dbReference type="PANTHER" id="PTHR20863">
    <property type="entry name" value="ACYL CARRIER PROTEIN"/>
    <property type="match status" value="1"/>
</dbReference>
<dbReference type="EMBL" id="JYON01000006">
    <property type="protein sequence ID" value="KJH72364.1"/>
    <property type="molecule type" value="Genomic_DNA"/>
</dbReference>
<dbReference type="GO" id="GO:0000036">
    <property type="term" value="F:acyl carrier activity"/>
    <property type="evidence" value="ECO:0007669"/>
    <property type="project" value="UniProtKB-UniRule"/>
</dbReference>
<evidence type="ECO:0000256" key="3">
    <source>
        <dbReference type="ARBA" id="ARBA00022553"/>
    </source>
</evidence>
<feature type="modified residue" description="O-(pantetheine 4'-phosphoryl)serine" evidence="7">
    <location>
        <position position="30"/>
    </location>
</feature>
<keyword evidence="2 7" id="KW-0444">Lipid biosynthesis</keyword>
<evidence type="ECO:0000256" key="9">
    <source>
        <dbReference type="RuleBase" id="RU003545"/>
    </source>
</evidence>
<keyword evidence="6 7" id="KW-0275">Fatty acid biosynthesis</keyword>
<keyword evidence="4 7" id="KW-0276">Fatty acid metabolism</keyword>
<dbReference type="InterPro" id="IPR009081">
    <property type="entry name" value="PP-bd_ACP"/>
</dbReference>
<sequence length="72" mass="7904">MQIIIAEQLAVDISEVTPTAAFVKDLGADSLDLVELVLILEEEFDIEIPDEAVEQTITVEQAVNYINSKVNS</sequence>
<evidence type="ECO:0000256" key="7">
    <source>
        <dbReference type="HAMAP-Rule" id="MF_01217"/>
    </source>
</evidence>
<comment type="pathway">
    <text evidence="7 9">Lipid metabolism; fatty acid biosynthesis.</text>
</comment>
<keyword evidence="1 7" id="KW-0596">Phosphopantetheine</keyword>
<comment type="function">
    <text evidence="7 9">Carrier of the growing fatty acid chain in fatty acid biosynthesis.</text>
</comment>
<comment type="subcellular location">
    <subcellularLocation>
        <location evidence="7">Cytoplasm</location>
    </subcellularLocation>
</comment>
<dbReference type="HAMAP" id="MF_01217">
    <property type="entry name" value="Acyl_carrier"/>
    <property type="match status" value="1"/>
</dbReference>
<dbReference type="Proteomes" id="UP000032452">
    <property type="component" value="Unassembled WGS sequence"/>
</dbReference>
<dbReference type="GO" id="GO:0016020">
    <property type="term" value="C:membrane"/>
    <property type="evidence" value="ECO:0007669"/>
    <property type="project" value="GOC"/>
</dbReference>
<evidence type="ECO:0000313" key="11">
    <source>
        <dbReference type="EMBL" id="KJH72364.1"/>
    </source>
</evidence>
<feature type="domain" description="Carrier" evidence="10">
    <location>
        <begin position="1"/>
        <end position="70"/>
    </location>
</feature>
<evidence type="ECO:0000313" key="12">
    <source>
        <dbReference type="Proteomes" id="UP000032452"/>
    </source>
</evidence>
<dbReference type="Pfam" id="PF00550">
    <property type="entry name" value="PP-binding"/>
    <property type="match status" value="1"/>
</dbReference>
<evidence type="ECO:0000256" key="8">
    <source>
        <dbReference type="NCBIfam" id="TIGR00517"/>
    </source>
</evidence>
<name>A0A0D8ZV78_9CYAN</name>
<dbReference type="PROSITE" id="PS50075">
    <property type="entry name" value="CARRIER"/>
    <property type="match status" value="1"/>
</dbReference>
<keyword evidence="5 7" id="KW-0443">Lipid metabolism</keyword>
<dbReference type="UniPathway" id="UPA00094"/>
<comment type="PTM">
    <text evidence="9">4'-phosphopantetheine is transferred from CoA to a specific serine of apo-ACP by acpS.</text>
</comment>
<gene>
    <name evidence="7" type="primary">acpP</name>
    <name evidence="11" type="ORF">UH38_07370</name>
</gene>
<reference evidence="11 12" key="1">
    <citation type="submission" date="2015-02" db="EMBL/GenBank/DDBJ databases">
        <title>Draft genome of a novel marine cyanobacterium (Chroococcales) isolated from South Atlantic Ocean.</title>
        <authorList>
            <person name="Rigonato J."/>
            <person name="Alvarenga D.O."/>
            <person name="Branco L.H."/>
            <person name="Varani A.M."/>
            <person name="Brandini F.P."/>
            <person name="Fiore M.F."/>
        </authorList>
    </citation>
    <scope>NUCLEOTIDE SEQUENCE [LARGE SCALE GENOMIC DNA]</scope>
    <source>
        <strain evidence="11 12">CENA595</strain>
    </source>
</reference>
<dbReference type="NCBIfam" id="TIGR00517">
    <property type="entry name" value="acyl_carrier"/>
    <property type="match status" value="1"/>
</dbReference>
<dbReference type="STRING" id="1618023.UH38_07370"/>
<comment type="similarity">
    <text evidence="7">Belongs to the acyl carrier protein (ACP) family.</text>
</comment>
<accession>A0A0D8ZV78</accession>
<dbReference type="Gene3D" id="1.10.1200.10">
    <property type="entry name" value="ACP-like"/>
    <property type="match status" value="1"/>
</dbReference>
<keyword evidence="7" id="KW-0963">Cytoplasm</keyword>
<dbReference type="SUPFAM" id="SSF47336">
    <property type="entry name" value="ACP-like"/>
    <property type="match status" value="1"/>
</dbReference>
<comment type="PTM">
    <text evidence="7">4'-phosphopantetheine is transferred from CoA to a specific serine of apo-ACP by AcpS. This modification is essential for activity because fatty acids are bound in thioester linkage to the sulfhydryl of the prosthetic group.</text>
</comment>
<dbReference type="PANTHER" id="PTHR20863:SF76">
    <property type="entry name" value="CARRIER DOMAIN-CONTAINING PROTEIN"/>
    <property type="match status" value="1"/>
</dbReference>
<dbReference type="InterPro" id="IPR036736">
    <property type="entry name" value="ACP-like_sf"/>
</dbReference>
<dbReference type="NCBIfam" id="NF002150">
    <property type="entry name" value="PRK00982.1-4"/>
    <property type="match status" value="1"/>
</dbReference>
<evidence type="ECO:0000256" key="2">
    <source>
        <dbReference type="ARBA" id="ARBA00022516"/>
    </source>
</evidence>
<dbReference type="InterPro" id="IPR003231">
    <property type="entry name" value="ACP"/>
</dbReference>
<dbReference type="NCBIfam" id="NF002148">
    <property type="entry name" value="PRK00982.1-2"/>
    <property type="match status" value="1"/>
</dbReference>
<comment type="caution">
    <text evidence="11">The sequence shown here is derived from an EMBL/GenBank/DDBJ whole genome shotgun (WGS) entry which is preliminary data.</text>
</comment>
<keyword evidence="12" id="KW-1185">Reference proteome</keyword>
<evidence type="ECO:0000259" key="10">
    <source>
        <dbReference type="PROSITE" id="PS50075"/>
    </source>
</evidence>
<evidence type="ECO:0000256" key="4">
    <source>
        <dbReference type="ARBA" id="ARBA00022832"/>
    </source>
</evidence>
<dbReference type="GO" id="GO:0000035">
    <property type="term" value="F:acyl binding"/>
    <property type="evidence" value="ECO:0007669"/>
    <property type="project" value="TreeGrafter"/>
</dbReference>